<dbReference type="RefSeq" id="WP_394400326.1">
    <property type="nucleotide sequence ID" value="NZ_JBIGHW010000012.1"/>
</dbReference>
<comment type="caution">
    <text evidence="3">The sequence shown here is derived from an EMBL/GenBank/DDBJ whole genome shotgun (WGS) entry which is preliminary data.</text>
</comment>
<keyword evidence="4" id="KW-1185">Reference proteome</keyword>
<reference evidence="3 4" key="1">
    <citation type="submission" date="2024-08" db="EMBL/GenBank/DDBJ databases">
        <authorList>
            <person name="Lu H."/>
        </authorList>
    </citation>
    <scope>NUCLEOTIDE SEQUENCE [LARGE SCALE GENOMIC DNA]</scope>
    <source>
        <strain evidence="3 4">LKC17W</strain>
    </source>
</reference>
<protein>
    <submittedName>
        <fullName evidence="3">BON domain-containing protein</fullName>
    </submittedName>
</protein>
<feature type="region of interest" description="Disordered" evidence="1">
    <location>
        <begin position="137"/>
        <end position="161"/>
    </location>
</feature>
<evidence type="ECO:0000313" key="3">
    <source>
        <dbReference type="EMBL" id="MFG6442761.1"/>
    </source>
</evidence>
<evidence type="ECO:0000256" key="1">
    <source>
        <dbReference type="SAM" id="MobiDB-lite"/>
    </source>
</evidence>
<dbReference type="EMBL" id="JBIGHW010000012">
    <property type="protein sequence ID" value="MFG6442761.1"/>
    <property type="molecule type" value="Genomic_DNA"/>
</dbReference>
<evidence type="ECO:0000313" key="4">
    <source>
        <dbReference type="Proteomes" id="UP001606301"/>
    </source>
</evidence>
<sequence>MKFPTSVHADGWARHIDTTPSAMPARHAPRPGARLDVRAPWAGEPGHPERVSAMAAAPAPQWARPTAWWMAVGAGAVAVAGLALWDLQYLGRPGMTPVSPAVISGTVQPDPVLAAAAPSAEPAAEPVPPAVAAEPAAERPTLRTAAPRAEPVARVAPRTPALQPPPAAELPLELPPTAAGPVAVASPVDAAAQPIAEDSGITAQVRSALAADATLAPLPIAVSTHEGVVRLDGQAPDATTREHAAVVAASAAGVRAVDNRLTLPLLAGLSLSPARS</sequence>
<feature type="compositionally biased region" description="Low complexity" evidence="1">
    <location>
        <begin position="143"/>
        <end position="161"/>
    </location>
</feature>
<dbReference type="InterPro" id="IPR014004">
    <property type="entry name" value="Transpt-assoc_nodulatn_dom_bac"/>
</dbReference>
<dbReference type="PROSITE" id="PS50914">
    <property type="entry name" value="BON"/>
    <property type="match status" value="1"/>
</dbReference>
<accession>A0ABW7FN41</accession>
<dbReference type="Proteomes" id="UP001606301">
    <property type="component" value="Unassembled WGS sequence"/>
</dbReference>
<feature type="region of interest" description="Disordered" evidence="1">
    <location>
        <begin position="1"/>
        <end position="31"/>
    </location>
</feature>
<dbReference type="Gene3D" id="3.30.1340.30">
    <property type="match status" value="1"/>
</dbReference>
<proteinExistence type="predicted"/>
<gene>
    <name evidence="3" type="ORF">ACG0Z3_18895</name>
</gene>
<dbReference type="SMART" id="SM00749">
    <property type="entry name" value="BON"/>
    <property type="match status" value="1"/>
</dbReference>
<evidence type="ECO:0000259" key="2">
    <source>
        <dbReference type="PROSITE" id="PS50914"/>
    </source>
</evidence>
<organism evidence="3 4">
    <name type="scientific">Pelomonas margarita</name>
    <dbReference type="NCBI Taxonomy" id="3299031"/>
    <lineage>
        <taxon>Bacteria</taxon>
        <taxon>Pseudomonadati</taxon>
        <taxon>Pseudomonadota</taxon>
        <taxon>Betaproteobacteria</taxon>
        <taxon>Burkholderiales</taxon>
        <taxon>Sphaerotilaceae</taxon>
        <taxon>Roseateles</taxon>
    </lineage>
</organism>
<dbReference type="Pfam" id="PF04972">
    <property type="entry name" value="BON"/>
    <property type="match status" value="1"/>
</dbReference>
<name>A0ABW7FN41_9BURK</name>
<feature type="domain" description="BON" evidence="2">
    <location>
        <begin position="197"/>
        <end position="265"/>
    </location>
</feature>
<dbReference type="InterPro" id="IPR007055">
    <property type="entry name" value="BON_dom"/>
</dbReference>